<protein>
    <recommendedName>
        <fullName evidence="2">DUF6598 domain-containing protein</fullName>
    </recommendedName>
</protein>
<feature type="region of interest" description="Disordered" evidence="1">
    <location>
        <begin position="377"/>
        <end position="404"/>
    </location>
</feature>
<feature type="compositionally biased region" description="Acidic residues" evidence="1">
    <location>
        <begin position="384"/>
        <end position="404"/>
    </location>
</feature>
<keyword evidence="4" id="KW-1185">Reference proteome</keyword>
<evidence type="ECO:0000256" key="1">
    <source>
        <dbReference type="SAM" id="MobiDB-lite"/>
    </source>
</evidence>
<feature type="domain" description="DUF6598" evidence="2">
    <location>
        <begin position="97"/>
        <end position="353"/>
    </location>
</feature>
<dbReference type="OrthoDB" id="1744787at2759"/>
<evidence type="ECO:0000313" key="3">
    <source>
        <dbReference type="EMBL" id="GFP88335.1"/>
    </source>
</evidence>
<evidence type="ECO:0000259" key="2">
    <source>
        <dbReference type="Pfam" id="PF20241"/>
    </source>
</evidence>
<dbReference type="EMBL" id="BMAC01000167">
    <property type="protein sequence ID" value="GFP88335.1"/>
    <property type="molecule type" value="Genomic_DNA"/>
</dbReference>
<organism evidence="3 4">
    <name type="scientific">Phtheirospermum japonicum</name>
    <dbReference type="NCBI Taxonomy" id="374723"/>
    <lineage>
        <taxon>Eukaryota</taxon>
        <taxon>Viridiplantae</taxon>
        <taxon>Streptophyta</taxon>
        <taxon>Embryophyta</taxon>
        <taxon>Tracheophyta</taxon>
        <taxon>Spermatophyta</taxon>
        <taxon>Magnoliopsida</taxon>
        <taxon>eudicotyledons</taxon>
        <taxon>Gunneridae</taxon>
        <taxon>Pentapetalae</taxon>
        <taxon>asterids</taxon>
        <taxon>lamiids</taxon>
        <taxon>Lamiales</taxon>
        <taxon>Orobanchaceae</taxon>
        <taxon>Orobanchaceae incertae sedis</taxon>
        <taxon>Phtheirospermum</taxon>
    </lineage>
</organism>
<reference evidence="3" key="1">
    <citation type="submission" date="2020-07" db="EMBL/GenBank/DDBJ databases">
        <title>Ethylene signaling mediates host invasion by parasitic plants.</title>
        <authorList>
            <person name="Yoshida S."/>
        </authorList>
    </citation>
    <scope>NUCLEOTIDE SEQUENCE</scope>
    <source>
        <strain evidence="3">Okayama</strain>
    </source>
</reference>
<dbReference type="InterPro" id="IPR046533">
    <property type="entry name" value="DUF6598"/>
</dbReference>
<dbReference type="Proteomes" id="UP000653305">
    <property type="component" value="Unassembled WGS sequence"/>
</dbReference>
<name>A0A830BYJ0_9LAMI</name>
<sequence length="542" mass="61202">MFLKFPKTNIAMASDIKIFKPLYNNIGVGGNLLCFMDLEKLIQKHPNVSRDELEKIRETSHFLNYKEHSFVKVVQLCHLRREKEKTNGRESVKAGPLVQVLSAHVLPSDKLIDQNKPLATYGRIYAEYRDTTSGETIVHDLYSRKWDDAQVLGPSGGPLTLIGPDYSCWPFGDCMSLNNNTRLVVNLFTGVEGNNLFAEKQFFCTEEDMTTDLEKVKIEYVHGGLGSLALRYIAMPFAVYGNVEVVFIHKKLDKENLHSQSLNVKGRIVARYGNNPCRSEFTLFEKQCDNEFERVENDPRSGISSMRLSRCWVGVPAYSSLILDVDLSEFGTGRKILKETVELRVENERESGDKFIVDDNILICVKVGWVSSMPQGKQESYGMELDDEDEDESSDDEMSGDDEQMDEVSCVPVASSSNLSRPWVLHAHQYIPLSASFVEIFSVFIGRENYKALQVYGSIQRNQDDPAQPATDGFIALCRSLVIVPEHSSIIIEATLANGLSDEVYFKELEFEIGKGGTIHNKSIMEANGFSIEIYVKWDVKM</sequence>
<accession>A0A830BYJ0</accession>
<comment type="caution">
    <text evidence="3">The sequence shown here is derived from an EMBL/GenBank/DDBJ whole genome shotgun (WGS) entry which is preliminary data.</text>
</comment>
<dbReference type="Pfam" id="PF20241">
    <property type="entry name" value="DUF6598"/>
    <property type="match status" value="1"/>
</dbReference>
<proteinExistence type="predicted"/>
<evidence type="ECO:0000313" key="4">
    <source>
        <dbReference type="Proteomes" id="UP000653305"/>
    </source>
</evidence>
<gene>
    <name evidence="3" type="ORF">PHJA_000977200</name>
</gene>
<dbReference type="AlphaFoldDB" id="A0A830BYJ0"/>